<reference evidence="3" key="1">
    <citation type="journal article" date="2014" name="Int. J. Syst. Evol. Microbiol.">
        <title>Complete genome sequence of Corynebacterium casei LMG S-19264T (=DSM 44701T), isolated from a smear-ripened cheese.</title>
        <authorList>
            <consortium name="US DOE Joint Genome Institute (JGI-PGF)"/>
            <person name="Walter F."/>
            <person name="Albersmeier A."/>
            <person name="Kalinowski J."/>
            <person name="Ruckert C."/>
        </authorList>
    </citation>
    <scope>NUCLEOTIDE SEQUENCE</scope>
    <source>
        <strain evidence="3">JCM 4956</strain>
    </source>
</reference>
<proteinExistence type="predicted"/>
<feature type="transmembrane region" description="Helical" evidence="2">
    <location>
        <begin position="75"/>
        <end position="92"/>
    </location>
</feature>
<comment type="caution">
    <text evidence="3">The sequence shown here is derived from an EMBL/GenBank/DDBJ whole genome shotgun (WGS) entry which is preliminary data.</text>
</comment>
<accession>A0A918KGQ4</accession>
<keyword evidence="2" id="KW-0812">Transmembrane</keyword>
<keyword evidence="2" id="KW-1133">Transmembrane helix</keyword>
<dbReference type="RefSeq" id="WP_190036304.1">
    <property type="nucleotide sequence ID" value="NZ_BMWD01000010.1"/>
</dbReference>
<feature type="transmembrane region" description="Helical" evidence="2">
    <location>
        <begin position="144"/>
        <end position="161"/>
    </location>
</feature>
<feature type="compositionally biased region" description="Low complexity" evidence="1">
    <location>
        <begin position="314"/>
        <end position="327"/>
    </location>
</feature>
<keyword evidence="2" id="KW-0472">Membrane</keyword>
<feature type="region of interest" description="Disordered" evidence="1">
    <location>
        <begin position="254"/>
        <end position="334"/>
    </location>
</feature>
<evidence type="ECO:0000256" key="2">
    <source>
        <dbReference type="SAM" id="Phobius"/>
    </source>
</evidence>
<evidence type="ECO:0008006" key="5">
    <source>
        <dbReference type="Google" id="ProtNLM"/>
    </source>
</evidence>
<feature type="transmembrane region" description="Helical" evidence="2">
    <location>
        <begin position="235"/>
        <end position="252"/>
    </location>
</feature>
<organism evidence="3 4">
    <name type="scientific">Streptomyces fructofermentans</name>
    <dbReference type="NCBI Taxonomy" id="152141"/>
    <lineage>
        <taxon>Bacteria</taxon>
        <taxon>Bacillati</taxon>
        <taxon>Actinomycetota</taxon>
        <taxon>Actinomycetes</taxon>
        <taxon>Kitasatosporales</taxon>
        <taxon>Streptomycetaceae</taxon>
        <taxon>Streptomyces</taxon>
    </lineage>
</organism>
<name>A0A918KGQ4_9ACTN</name>
<evidence type="ECO:0000313" key="3">
    <source>
        <dbReference type="EMBL" id="GGX63174.1"/>
    </source>
</evidence>
<feature type="transmembrane region" description="Helical" evidence="2">
    <location>
        <begin position="21"/>
        <end position="40"/>
    </location>
</feature>
<feature type="transmembrane region" description="Helical" evidence="2">
    <location>
        <begin position="46"/>
        <end position="63"/>
    </location>
</feature>
<evidence type="ECO:0000313" key="4">
    <source>
        <dbReference type="Proteomes" id="UP000645555"/>
    </source>
</evidence>
<dbReference type="InterPro" id="IPR008535">
    <property type="entry name" value="DUF817"/>
</dbReference>
<dbReference type="EMBL" id="BMWD01000010">
    <property type="protein sequence ID" value="GGX63174.1"/>
    <property type="molecule type" value="Genomic_DNA"/>
</dbReference>
<gene>
    <name evidence="3" type="ORF">GCM10010515_33550</name>
</gene>
<reference evidence="3" key="2">
    <citation type="submission" date="2020-09" db="EMBL/GenBank/DDBJ databases">
        <authorList>
            <person name="Sun Q."/>
            <person name="Ohkuma M."/>
        </authorList>
    </citation>
    <scope>NUCLEOTIDE SEQUENCE</scope>
    <source>
        <strain evidence="3">JCM 4956</strain>
    </source>
</reference>
<feature type="compositionally biased region" description="Basic and acidic residues" evidence="1">
    <location>
        <begin position="265"/>
        <end position="281"/>
    </location>
</feature>
<keyword evidence="4" id="KW-1185">Reference proteome</keyword>
<evidence type="ECO:0000256" key="1">
    <source>
        <dbReference type="SAM" id="MobiDB-lite"/>
    </source>
</evidence>
<dbReference type="Pfam" id="PF05675">
    <property type="entry name" value="DUF817"/>
    <property type="match status" value="1"/>
</dbReference>
<feature type="transmembrane region" description="Helical" evidence="2">
    <location>
        <begin position="112"/>
        <end position="132"/>
    </location>
</feature>
<feature type="transmembrane region" description="Helical" evidence="2">
    <location>
        <begin position="192"/>
        <end position="215"/>
    </location>
</feature>
<sequence>MTIQSITHGCAQFWRFGYDQMRAVSFAVALVGGIGASRLLPADLPVARYDLVLLFGVALTVLARKVGWDGPRDTAVILGCHVVGLLFELVKVRMGSWSYPEEALSKIGGVPLYGGFLYSAVGSYCCRAWRIMDLSLSRYRPRTMAVLAAAVYLNFFTHHWLPDVRLLLAVLLLAATAGTWAHFTVGRSRYRLPLALAFTLIGFFLWVAENAATYVGAWSYPHQLHGWQPVPLDKFGAWALLISVTFVLVARTRDTSHGGGGGAARSEDGPDRSRGTSDRGGHRPAALPTRRRRVLGRGPAEERRGRVSLVGPLRRSSGSAAARPARTTARRTRP</sequence>
<dbReference type="Proteomes" id="UP000645555">
    <property type="component" value="Unassembled WGS sequence"/>
</dbReference>
<dbReference type="AlphaFoldDB" id="A0A918KGQ4"/>
<protein>
    <recommendedName>
        <fullName evidence="5">Integral membrane protein</fullName>
    </recommendedName>
</protein>
<feature type="transmembrane region" description="Helical" evidence="2">
    <location>
        <begin position="167"/>
        <end position="185"/>
    </location>
</feature>